<name>W7F007_BIPV3</name>
<dbReference type="RefSeq" id="XP_014561055.1">
    <property type="nucleotide sequence ID" value="XM_014705569.1"/>
</dbReference>
<evidence type="ECO:0000313" key="3">
    <source>
        <dbReference type="Proteomes" id="UP000054337"/>
    </source>
</evidence>
<keyword evidence="3" id="KW-1185">Reference proteome</keyword>
<accession>W7F007</accession>
<dbReference type="GeneID" id="26251116"/>
<evidence type="ECO:0000313" key="2">
    <source>
        <dbReference type="EMBL" id="EUN31495.1"/>
    </source>
</evidence>
<protein>
    <submittedName>
        <fullName evidence="2">Uncharacterized protein</fullName>
    </submittedName>
</protein>
<gene>
    <name evidence="2" type="ORF">COCVIDRAFT_12176</name>
</gene>
<organism evidence="2 3">
    <name type="scientific">Bipolaris victoriae (strain FI3)</name>
    <name type="common">Victoria blight of oats agent</name>
    <name type="synonym">Cochliobolus victoriae</name>
    <dbReference type="NCBI Taxonomy" id="930091"/>
    <lineage>
        <taxon>Eukaryota</taxon>
        <taxon>Fungi</taxon>
        <taxon>Dikarya</taxon>
        <taxon>Ascomycota</taxon>
        <taxon>Pezizomycotina</taxon>
        <taxon>Dothideomycetes</taxon>
        <taxon>Pleosporomycetidae</taxon>
        <taxon>Pleosporales</taxon>
        <taxon>Pleosporineae</taxon>
        <taxon>Pleosporaceae</taxon>
        <taxon>Bipolaris</taxon>
    </lineage>
</organism>
<dbReference type="Proteomes" id="UP000054337">
    <property type="component" value="Unassembled WGS sequence"/>
</dbReference>
<feature type="compositionally biased region" description="Basic and acidic residues" evidence="1">
    <location>
        <begin position="249"/>
        <end position="260"/>
    </location>
</feature>
<proteinExistence type="predicted"/>
<feature type="region of interest" description="Disordered" evidence="1">
    <location>
        <begin position="238"/>
        <end position="260"/>
    </location>
</feature>
<evidence type="ECO:0000256" key="1">
    <source>
        <dbReference type="SAM" id="MobiDB-lite"/>
    </source>
</evidence>
<dbReference type="HOGENOM" id="CLU_1069535_0_0_1"/>
<reference evidence="2 3" key="1">
    <citation type="journal article" date="2013" name="PLoS Genet.">
        <title>Comparative genome structure, secondary metabolite, and effector coding capacity across Cochliobolus pathogens.</title>
        <authorList>
            <person name="Condon B.J."/>
            <person name="Leng Y."/>
            <person name="Wu D."/>
            <person name="Bushley K.E."/>
            <person name="Ohm R.A."/>
            <person name="Otillar R."/>
            <person name="Martin J."/>
            <person name="Schackwitz W."/>
            <person name="Grimwood J."/>
            <person name="MohdZainudin N."/>
            <person name="Xue C."/>
            <person name="Wang R."/>
            <person name="Manning V.A."/>
            <person name="Dhillon B."/>
            <person name="Tu Z.J."/>
            <person name="Steffenson B.J."/>
            <person name="Salamov A."/>
            <person name="Sun H."/>
            <person name="Lowry S."/>
            <person name="LaButti K."/>
            <person name="Han J."/>
            <person name="Copeland A."/>
            <person name="Lindquist E."/>
            <person name="Barry K."/>
            <person name="Schmutz J."/>
            <person name="Baker S.E."/>
            <person name="Ciuffetti L.M."/>
            <person name="Grigoriev I.V."/>
            <person name="Zhong S."/>
            <person name="Turgeon B.G."/>
        </authorList>
    </citation>
    <scope>NUCLEOTIDE SEQUENCE [LARGE SCALE GENOMIC DNA]</scope>
    <source>
        <strain evidence="2 3">FI3</strain>
    </source>
</reference>
<dbReference type="AlphaFoldDB" id="W7F007"/>
<sequence length="260" mass="28314">MPGIFGYCLIGHSGSSPWGLGGEVRGHQPDHIRSLNFVPTRCAGMILRIPWNNLPAVTSQGRDLCFNAMTQLGTTHHSHNCKDTCGKFEFTCLSTVLAVRKETPPPIQHAMPEGLIIPRPPQGLPKANLRIHLIVRYLVSAYRCCVVRGHVSTLACGTVTCYKAPASEQASGEATFLIPGVLDHRTVRQGLYFVECSLNLTWTGSACIEHLCSHSNITGQASLSVVPNNLHYASKNEQVEAELPTMHRPSPDKDRGASLV</sequence>
<dbReference type="EMBL" id="KI968698">
    <property type="protein sequence ID" value="EUN31495.1"/>
    <property type="molecule type" value="Genomic_DNA"/>
</dbReference>